<comment type="caution">
    <text evidence="1">The sequence shown here is derived from an EMBL/GenBank/DDBJ whole genome shotgun (WGS) entry which is preliminary data.</text>
</comment>
<reference evidence="1" key="1">
    <citation type="submission" date="2021-06" db="EMBL/GenBank/DDBJ databases">
        <authorList>
            <person name="Kallberg Y."/>
            <person name="Tangrot J."/>
            <person name="Rosling A."/>
        </authorList>
    </citation>
    <scope>NUCLEOTIDE SEQUENCE</scope>
    <source>
        <strain evidence="1">MA453B</strain>
    </source>
</reference>
<feature type="non-terminal residue" evidence="1">
    <location>
        <position position="1"/>
    </location>
</feature>
<evidence type="ECO:0000313" key="2">
    <source>
        <dbReference type="Proteomes" id="UP000789405"/>
    </source>
</evidence>
<proteinExistence type="predicted"/>
<accession>A0A9N9K2A1</accession>
<organism evidence="1 2">
    <name type="scientific">Dentiscutata erythropus</name>
    <dbReference type="NCBI Taxonomy" id="1348616"/>
    <lineage>
        <taxon>Eukaryota</taxon>
        <taxon>Fungi</taxon>
        <taxon>Fungi incertae sedis</taxon>
        <taxon>Mucoromycota</taxon>
        <taxon>Glomeromycotina</taxon>
        <taxon>Glomeromycetes</taxon>
        <taxon>Diversisporales</taxon>
        <taxon>Gigasporaceae</taxon>
        <taxon>Dentiscutata</taxon>
    </lineage>
</organism>
<gene>
    <name evidence="1" type="ORF">DERYTH_LOCUS24895</name>
</gene>
<evidence type="ECO:0000313" key="1">
    <source>
        <dbReference type="EMBL" id="CAG8808499.1"/>
    </source>
</evidence>
<dbReference type="AlphaFoldDB" id="A0A9N9K2A1"/>
<dbReference type="Proteomes" id="UP000789405">
    <property type="component" value="Unassembled WGS sequence"/>
</dbReference>
<name>A0A9N9K2A1_9GLOM</name>
<keyword evidence="2" id="KW-1185">Reference proteome</keyword>
<sequence length="76" mass="8726">ESFNESFSESDNKQPTSTTLNTMAYFSYDRQNFTEVEPFQQNNLYNIDSTADYTPTIDSGMNMPLGISENLLPYYS</sequence>
<protein>
    <submittedName>
        <fullName evidence="1">5826_t:CDS:1</fullName>
    </submittedName>
</protein>
<dbReference type="EMBL" id="CAJVPY010043841">
    <property type="protein sequence ID" value="CAG8808499.1"/>
    <property type="molecule type" value="Genomic_DNA"/>
</dbReference>